<reference evidence="3 4" key="1">
    <citation type="submission" date="2018-04" db="EMBL/GenBank/DDBJ databases">
        <title>Genomic Encyclopedia of Archaeal and Bacterial Type Strains, Phase II (KMG-II): from individual species to whole genera.</title>
        <authorList>
            <person name="Goeker M."/>
        </authorList>
    </citation>
    <scope>NUCLEOTIDE SEQUENCE [LARGE SCALE GENOMIC DNA]</scope>
    <source>
        <strain evidence="3 4">DSM 26809</strain>
    </source>
</reference>
<feature type="compositionally biased region" description="Low complexity" evidence="1">
    <location>
        <begin position="147"/>
        <end position="193"/>
    </location>
</feature>
<dbReference type="EMBL" id="QAOQ01000003">
    <property type="protein sequence ID" value="PTQ98060.1"/>
    <property type="molecule type" value="Genomic_DNA"/>
</dbReference>
<name>A0A2T5JB11_9SPHI</name>
<dbReference type="AlphaFoldDB" id="A0A2T5JB11"/>
<feature type="domain" description="DUF5655" evidence="2">
    <location>
        <begin position="25"/>
        <end position="133"/>
    </location>
</feature>
<evidence type="ECO:0000313" key="3">
    <source>
        <dbReference type="EMBL" id="PTQ98060.1"/>
    </source>
</evidence>
<keyword evidence="4" id="KW-1185">Reference proteome</keyword>
<dbReference type="InterPro" id="IPR043714">
    <property type="entry name" value="DUF5655"/>
</dbReference>
<evidence type="ECO:0000313" key="4">
    <source>
        <dbReference type="Proteomes" id="UP000244168"/>
    </source>
</evidence>
<dbReference type="Proteomes" id="UP000244168">
    <property type="component" value="Unassembled WGS sequence"/>
</dbReference>
<comment type="caution">
    <text evidence="3">The sequence shown here is derived from an EMBL/GenBank/DDBJ whole genome shotgun (WGS) entry which is preliminary data.</text>
</comment>
<organism evidence="3 4">
    <name type="scientific">Mucilaginibacter yixingensis</name>
    <dbReference type="NCBI Taxonomy" id="1295612"/>
    <lineage>
        <taxon>Bacteria</taxon>
        <taxon>Pseudomonadati</taxon>
        <taxon>Bacteroidota</taxon>
        <taxon>Sphingobacteriia</taxon>
        <taxon>Sphingobacteriales</taxon>
        <taxon>Sphingobacteriaceae</taxon>
        <taxon>Mucilaginibacter</taxon>
    </lineage>
</organism>
<proteinExistence type="predicted"/>
<accession>A0A2T5JB11</accession>
<protein>
    <recommendedName>
        <fullName evidence="2">DUF5655 domain-containing protein</fullName>
    </recommendedName>
</protein>
<evidence type="ECO:0000259" key="2">
    <source>
        <dbReference type="Pfam" id="PF18899"/>
    </source>
</evidence>
<dbReference type="RefSeq" id="WP_107828248.1">
    <property type="nucleotide sequence ID" value="NZ_CP160205.1"/>
</dbReference>
<dbReference type="OrthoDB" id="1118588at2"/>
<evidence type="ECO:0000256" key="1">
    <source>
        <dbReference type="SAM" id="MobiDB-lite"/>
    </source>
</evidence>
<dbReference type="Pfam" id="PF18899">
    <property type="entry name" value="DUF5655"/>
    <property type="match status" value="1"/>
</dbReference>
<feature type="region of interest" description="Disordered" evidence="1">
    <location>
        <begin position="143"/>
        <end position="214"/>
    </location>
</feature>
<gene>
    <name evidence="3" type="ORF">C8P68_103220</name>
</gene>
<sequence length="214" mass="24989">MWICPNCDQKFYNRNQPHQCADFGIEDFVQGKSPQAVQLFYAFLERLFEIGPYELQPQKSRVTLTVKTRFAAINKLGDDFLDGHLVLDTPNPNESVVYKIENMPNRTFVHHFRIYHPDDINDALMHLMGLAYKVGLREYVKPPMRQNNYGNNRNNYGNNNRSNYGGGNSNRSEYGNRSEYNNNRSEYNNNRSEYGNRSEYSANRSSHPRGRSEQ</sequence>